<gene>
    <name evidence="1" type="ordered locus">Hden_1178</name>
</gene>
<protein>
    <submittedName>
        <fullName evidence="1">Uncharacterized protein</fullName>
    </submittedName>
</protein>
<name>D8JVV2_HYPDA</name>
<sequence>MDVTYPTTQTNVSRIRSLRQRGWSDRGIARQLLLPLSLVRKIIADLEVSR</sequence>
<dbReference type="Proteomes" id="UP000002033">
    <property type="component" value="Chromosome"/>
</dbReference>
<dbReference type="STRING" id="582899.Hden_1178"/>
<dbReference type="AlphaFoldDB" id="D8JVV2"/>
<reference evidence="2" key="1">
    <citation type="journal article" date="2011" name="J. Bacteriol.">
        <title>Genome sequences of eight morphologically diverse alphaproteobacteria.</title>
        <authorList>
            <consortium name="US DOE Joint Genome Institute"/>
            <person name="Brown P.J."/>
            <person name="Kysela D.T."/>
            <person name="Buechlein A."/>
            <person name="Hemmerich C."/>
            <person name="Brun Y.V."/>
        </authorList>
    </citation>
    <scope>NUCLEOTIDE SEQUENCE [LARGE SCALE GENOMIC DNA]</scope>
    <source>
        <strain evidence="2">ATCC 51888 / DSM 1869 / NCIB 11706 / TK 0415</strain>
    </source>
</reference>
<keyword evidence="2" id="KW-1185">Reference proteome</keyword>
<evidence type="ECO:0000313" key="2">
    <source>
        <dbReference type="Proteomes" id="UP000002033"/>
    </source>
</evidence>
<evidence type="ECO:0000313" key="1">
    <source>
        <dbReference type="EMBL" id="ADJ22991.1"/>
    </source>
</evidence>
<organism evidence="1 2">
    <name type="scientific">Hyphomicrobium denitrificans (strain ATCC 51888 / DSM 1869 / NCIMB 11706 / TK 0415)</name>
    <dbReference type="NCBI Taxonomy" id="582899"/>
    <lineage>
        <taxon>Bacteria</taxon>
        <taxon>Pseudomonadati</taxon>
        <taxon>Pseudomonadota</taxon>
        <taxon>Alphaproteobacteria</taxon>
        <taxon>Hyphomicrobiales</taxon>
        <taxon>Hyphomicrobiaceae</taxon>
        <taxon>Hyphomicrobium</taxon>
    </lineage>
</organism>
<proteinExistence type="predicted"/>
<dbReference type="EMBL" id="CP002083">
    <property type="protein sequence ID" value="ADJ22991.1"/>
    <property type="molecule type" value="Genomic_DNA"/>
</dbReference>
<dbReference type="KEGG" id="hdn:Hden_1178"/>
<dbReference type="HOGENOM" id="CLU_3118677_0_0_5"/>
<accession>D8JVV2</accession>